<dbReference type="SMART" id="SM00970">
    <property type="entry name" value="s48_45"/>
    <property type="match status" value="2"/>
</dbReference>
<dbReference type="InterPro" id="IPR010884">
    <property type="entry name" value="6_CYS_dom"/>
</dbReference>
<organism evidence="11 12">
    <name type="scientific">Plasmodium relictum</name>
    <dbReference type="NCBI Taxonomy" id="85471"/>
    <lineage>
        <taxon>Eukaryota</taxon>
        <taxon>Sar</taxon>
        <taxon>Alveolata</taxon>
        <taxon>Apicomplexa</taxon>
        <taxon>Aconoidasida</taxon>
        <taxon>Haemosporida</taxon>
        <taxon>Plasmodiidae</taxon>
        <taxon>Plasmodium</taxon>
        <taxon>Plasmodium (Haemamoeba)</taxon>
    </lineage>
</organism>
<gene>
    <name evidence="11" type="primary">P38</name>
    <name evidence="11" type="ORF">PRELSG_1024500</name>
</gene>
<name>A0A1J1H7R0_PLARL</name>
<proteinExistence type="predicted"/>
<dbReference type="OrthoDB" id="380997at2759"/>
<feature type="chain" id="PRO_5012610909" evidence="9">
    <location>
        <begin position="23"/>
        <end position="351"/>
    </location>
</feature>
<dbReference type="PROSITE" id="PS51701">
    <property type="entry name" value="6_CYS"/>
    <property type="match status" value="2"/>
</dbReference>
<evidence type="ECO:0000256" key="1">
    <source>
        <dbReference type="ARBA" id="ARBA00004236"/>
    </source>
</evidence>
<comment type="subcellular location">
    <subcellularLocation>
        <location evidence="1">Cell membrane</location>
    </subcellularLocation>
    <subcellularLocation>
        <location evidence="2">Cell surface</location>
    </subcellularLocation>
</comment>
<keyword evidence="3" id="KW-1003">Cell membrane</keyword>
<evidence type="ECO:0000256" key="5">
    <source>
        <dbReference type="ARBA" id="ARBA00023136"/>
    </source>
</evidence>
<feature type="domain" description="6-Cys" evidence="10">
    <location>
        <begin position="7"/>
        <end position="147"/>
    </location>
</feature>
<dbReference type="GO" id="GO:0009986">
    <property type="term" value="C:cell surface"/>
    <property type="evidence" value="ECO:0007669"/>
    <property type="project" value="UniProtKB-SubCell"/>
</dbReference>
<protein>
    <submittedName>
        <fullName evidence="11">6-cysteine protein</fullName>
    </submittedName>
</protein>
<dbReference type="OMA" id="FECYCYM"/>
<evidence type="ECO:0000259" key="10">
    <source>
        <dbReference type="PROSITE" id="PS51701"/>
    </source>
</evidence>
<keyword evidence="4 9" id="KW-0732">Signal</keyword>
<keyword evidence="6" id="KW-1015">Disulfide bond</keyword>
<dbReference type="GO" id="GO:0005886">
    <property type="term" value="C:plasma membrane"/>
    <property type="evidence" value="ECO:0007669"/>
    <property type="project" value="UniProtKB-SubCell"/>
</dbReference>
<feature type="signal peptide" evidence="9">
    <location>
        <begin position="1"/>
        <end position="22"/>
    </location>
</feature>
<evidence type="ECO:0000256" key="3">
    <source>
        <dbReference type="ARBA" id="ARBA00022475"/>
    </source>
</evidence>
<dbReference type="AlphaFoldDB" id="A0A1J1H7R0"/>
<keyword evidence="8" id="KW-0812">Transmembrane</keyword>
<keyword evidence="12" id="KW-1185">Reference proteome</keyword>
<keyword evidence="8" id="KW-1133">Transmembrane helix</keyword>
<evidence type="ECO:0000256" key="2">
    <source>
        <dbReference type="ARBA" id="ARBA00004241"/>
    </source>
</evidence>
<keyword evidence="5 8" id="KW-0472">Membrane</keyword>
<evidence type="ECO:0000256" key="6">
    <source>
        <dbReference type="ARBA" id="ARBA00023157"/>
    </source>
</evidence>
<accession>A0A1J1H7R0</accession>
<evidence type="ECO:0000256" key="7">
    <source>
        <dbReference type="ARBA" id="ARBA00023180"/>
    </source>
</evidence>
<feature type="transmembrane region" description="Helical" evidence="8">
    <location>
        <begin position="330"/>
        <end position="350"/>
    </location>
</feature>
<dbReference type="RefSeq" id="XP_028533592.1">
    <property type="nucleotide sequence ID" value="XM_028677176.1"/>
</dbReference>
<dbReference type="KEGG" id="prel:PRELSG_1024500"/>
<dbReference type="Proteomes" id="UP000220158">
    <property type="component" value="Chromosome 10"/>
</dbReference>
<dbReference type="GeneID" id="39736712"/>
<sequence>MIQKKYIILLLSLSINIVLYLSKRHIGEITSEKNKVILTVRPGDTVEYICPYELNEDIKDGKDEDREYIDNGNFCFEYVVINKKVKELRDVVRGSYNIVKRKDDDIYKGEFTLPPVVLHNKTFECYCYMKSNDEVVKKILKVNIIHNPVRKIPGCDFNSGVRESYVITTFNINYEHTKICEIYPRGGDYIGLLCPINYVAKPDNCFDKVYKVKGNPDNDNDNEIEIFINNGVWEENKFEEVNISTLLKNDIITFGDDRYKYAQIPKVGEKVSFTCICESHNKKDNLMMNVHLNHIKSHPELNKQIHRSKVESSVTVNVKRDIIRERSSSFNVFFSLLYILFMFSFDFFLLA</sequence>
<reference evidence="11 12" key="1">
    <citation type="submission" date="2015-04" db="EMBL/GenBank/DDBJ databases">
        <authorList>
            <consortium name="Pathogen Informatics"/>
        </authorList>
    </citation>
    <scope>NUCLEOTIDE SEQUENCE [LARGE SCALE GENOMIC DNA]</scope>
    <source>
        <strain evidence="11 12">SGS1</strain>
    </source>
</reference>
<dbReference type="EMBL" id="LN835305">
    <property type="protein sequence ID" value="CRH00589.1"/>
    <property type="molecule type" value="Genomic_DNA"/>
</dbReference>
<dbReference type="Gene3D" id="2.60.40.2860">
    <property type="match status" value="2"/>
</dbReference>
<evidence type="ECO:0000313" key="12">
    <source>
        <dbReference type="Proteomes" id="UP000220158"/>
    </source>
</evidence>
<evidence type="ECO:0000256" key="4">
    <source>
        <dbReference type="ARBA" id="ARBA00022729"/>
    </source>
</evidence>
<keyword evidence="7" id="KW-0325">Glycoprotein</keyword>
<evidence type="ECO:0000256" key="8">
    <source>
        <dbReference type="SAM" id="Phobius"/>
    </source>
</evidence>
<feature type="domain" description="6-Cys" evidence="10">
    <location>
        <begin position="151"/>
        <end position="300"/>
    </location>
</feature>
<evidence type="ECO:0000256" key="9">
    <source>
        <dbReference type="SAM" id="SignalP"/>
    </source>
</evidence>
<dbReference type="Pfam" id="PF07422">
    <property type="entry name" value="s48_45"/>
    <property type="match status" value="1"/>
</dbReference>
<dbReference type="InterPro" id="IPR038160">
    <property type="entry name" value="6_CYS_dom_sf"/>
</dbReference>
<dbReference type="VEuPathDB" id="PlasmoDB:PRELSG_1024500"/>
<evidence type="ECO:0000313" key="11">
    <source>
        <dbReference type="EMBL" id="CRH00589.1"/>
    </source>
</evidence>